<keyword evidence="2" id="KW-0732">Signal</keyword>
<dbReference type="AlphaFoldDB" id="A0A433XAE2"/>
<evidence type="ECO:0000256" key="2">
    <source>
        <dbReference type="SAM" id="SignalP"/>
    </source>
</evidence>
<evidence type="ECO:0000259" key="3">
    <source>
        <dbReference type="PROSITE" id="PS50110"/>
    </source>
</evidence>
<dbReference type="GO" id="GO:0000160">
    <property type="term" value="P:phosphorelay signal transduction system"/>
    <property type="evidence" value="ECO:0007669"/>
    <property type="project" value="InterPro"/>
</dbReference>
<proteinExistence type="predicted"/>
<dbReference type="Gene3D" id="3.40.50.2300">
    <property type="match status" value="1"/>
</dbReference>
<sequence length="141" mass="15082">MKTVAVMTASPALTAIATMMAAALPGVTARPFVEPLAFAAALRHERIDLIIADFDCPRMPADRLAHAIRVDTRVGRTIPIIALGKNLGRDARCFSSAVGIDEVILKPMSPLHLYDRIRARLVAPAPIGPANVIPLFSPLPN</sequence>
<dbReference type="PROSITE" id="PS50110">
    <property type="entry name" value="RESPONSE_REGULATORY"/>
    <property type="match status" value="1"/>
</dbReference>
<keyword evidence="5" id="KW-1185">Reference proteome</keyword>
<gene>
    <name evidence="4" type="ORF">EMQ25_09165</name>
</gene>
<dbReference type="EMBL" id="RZNJ01000003">
    <property type="protein sequence ID" value="RUT31039.1"/>
    <property type="molecule type" value="Genomic_DNA"/>
</dbReference>
<protein>
    <submittedName>
        <fullName evidence="4">Response regulator</fullName>
    </submittedName>
</protein>
<dbReference type="Proteomes" id="UP000281547">
    <property type="component" value="Unassembled WGS sequence"/>
</dbReference>
<dbReference type="InterPro" id="IPR001789">
    <property type="entry name" value="Sig_transdc_resp-reg_receiver"/>
</dbReference>
<keyword evidence="1" id="KW-0597">Phosphoprotein</keyword>
<feature type="modified residue" description="4-aspartylphosphate" evidence="1">
    <location>
        <position position="53"/>
    </location>
</feature>
<organism evidence="4 5">
    <name type="scientific">Arsenicitalea aurantiaca</name>
    <dbReference type="NCBI Taxonomy" id="1783274"/>
    <lineage>
        <taxon>Bacteria</taxon>
        <taxon>Pseudomonadati</taxon>
        <taxon>Pseudomonadota</taxon>
        <taxon>Alphaproteobacteria</taxon>
        <taxon>Hyphomicrobiales</taxon>
        <taxon>Devosiaceae</taxon>
        <taxon>Arsenicitalea</taxon>
    </lineage>
</organism>
<reference evidence="4 5" key="1">
    <citation type="journal article" date="2016" name="Int. J. Syst. Evol. Microbiol.">
        <title>Arsenicitalea aurantiaca gen. nov., sp. nov., a new member of the family Hyphomicrobiaceae, isolated from high-arsenic sediment.</title>
        <authorList>
            <person name="Mu Y."/>
            <person name="Zhou L."/>
            <person name="Zeng X.C."/>
            <person name="Liu L."/>
            <person name="Pan Y."/>
            <person name="Chen X."/>
            <person name="Wang J."/>
            <person name="Li S."/>
            <person name="Li W.J."/>
            <person name="Wang Y."/>
        </authorList>
    </citation>
    <scope>NUCLEOTIDE SEQUENCE [LARGE SCALE GENOMIC DNA]</scope>
    <source>
        <strain evidence="4 5">42-50</strain>
    </source>
</reference>
<accession>A0A433XAE2</accession>
<feature type="chain" id="PRO_5019454611" evidence="2">
    <location>
        <begin position="22"/>
        <end position="141"/>
    </location>
</feature>
<dbReference type="InterPro" id="IPR011006">
    <property type="entry name" value="CheY-like_superfamily"/>
</dbReference>
<name>A0A433XAE2_9HYPH</name>
<comment type="caution">
    <text evidence="4">The sequence shown here is derived from an EMBL/GenBank/DDBJ whole genome shotgun (WGS) entry which is preliminary data.</text>
</comment>
<feature type="domain" description="Response regulatory" evidence="3">
    <location>
        <begin position="3"/>
        <end position="121"/>
    </location>
</feature>
<evidence type="ECO:0000256" key="1">
    <source>
        <dbReference type="PROSITE-ProRule" id="PRU00169"/>
    </source>
</evidence>
<dbReference type="SUPFAM" id="SSF52172">
    <property type="entry name" value="CheY-like"/>
    <property type="match status" value="1"/>
</dbReference>
<dbReference type="RefSeq" id="WP_127188285.1">
    <property type="nucleotide sequence ID" value="NZ_RZNJ01000003.1"/>
</dbReference>
<evidence type="ECO:0000313" key="5">
    <source>
        <dbReference type="Proteomes" id="UP000281547"/>
    </source>
</evidence>
<dbReference type="OrthoDB" id="8449384at2"/>
<feature type="signal peptide" evidence="2">
    <location>
        <begin position="1"/>
        <end position="21"/>
    </location>
</feature>
<evidence type="ECO:0000313" key="4">
    <source>
        <dbReference type="EMBL" id="RUT31039.1"/>
    </source>
</evidence>